<dbReference type="InterPro" id="IPR012382">
    <property type="entry name" value="CobI/CbiL"/>
</dbReference>
<evidence type="ECO:0000259" key="8">
    <source>
        <dbReference type="Pfam" id="PF04071"/>
    </source>
</evidence>
<dbReference type="NCBIfam" id="TIGR01467">
    <property type="entry name" value="cobI_cbiL"/>
    <property type="match status" value="1"/>
</dbReference>
<evidence type="ECO:0000256" key="3">
    <source>
        <dbReference type="ARBA" id="ARBA00022573"/>
    </source>
</evidence>
<dbReference type="PANTHER" id="PTHR43467:SF2">
    <property type="entry name" value="COBALT-PRECORRIN-2 C(20)-METHYLTRANSFERASE"/>
    <property type="match status" value="1"/>
</dbReference>
<accession>A0AAW4W9K7</accession>
<evidence type="ECO:0000256" key="5">
    <source>
        <dbReference type="ARBA" id="ARBA00022679"/>
    </source>
</evidence>
<dbReference type="GO" id="GO:0009236">
    <property type="term" value="P:cobalamin biosynthetic process"/>
    <property type="evidence" value="ECO:0007669"/>
    <property type="project" value="UniProtKB-KW"/>
</dbReference>
<feature type="domain" description="Tetrapyrrole methylase" evidence="7">
    <location>
        <begin position="11"/>
        <end position="218"/>
    </location>
</feature>
<dbReference type="AlphaFoldDB" id="A0AAW4W9K7"/>
<keyword evidence="3" id="KW-0169">Cobalamin biosynthesis</keyword>
<feature type="domain" description="Cysteine-rich small" evidence="8">
    <location>
        <begin position="246"/>
        <end position="317"/>
    </location>
</feature>
<evidence type="ECO:0000259" key="7">
    <source>
        <dbReference type="Pfam" id="PF00590"/>
    </source>
</evidence>
<keyword evidence="4 9" id="KW-0489">Methyltransferase</keyword>
<evidence type="ECO:0000313" key="9">
    <source>
        <dbReference type="EMBL" id="MCC2241289.1"/>
    </source>
</evidence>
<dbReference type="InterPro" id="IPR000878">
    <property type="entry name" value="4pyrrol_Mease"/>
</dbReference>
<keyword evidence="6" id="KW-0949">S-adenosyl-L-methionine</keyword>
<dbReference type="GO" id="GO:0030788">
    <property type="term" value="F:precorrin-2 C20-methyltransferase activity"/>
    <property type="evidence" value="ECO:0007669"/>
    <property type="project" value="UniProtKB-EC"/>
</dbReference>
<proteinExistence type="inferred from homology"/>
<dbReference type="PANTHER" id="PTHR43467">
    <property type="entry name" value="COBALT-PRECORRIN-2 C(20)-METHYLTRANSFERASE"/>
    <property type="match status" value="1"/>
</dbReference>
<dbReference type="Pfam" id="PF00590">
    <property type="entry name" value="TP_methylase"/>
    <property type="match status" value="1"/>
</dbReference>
<dbReference type="EC" id="2.1.1.130" evidence="9"/>
<dbReference type="InterPro" id="IPR006364">
    <property type="entry name" value="CobI/CbiL/CobIJ_dom"/>
</dbReference>
<comment type="pathway">
    <text evidence="1">Cofactor biosynthesis; adenosylcobalamin biosynthesis.</text>
</comment>
<evidence type="ECO:0000256" key="4">
    <source>
        <dbReference type="ARBA" id="ARBA00022603"/>
    </source>
</evidence>
<dbReference type="InterPro" id="IPR014776">
    <property type="entry name" value="4pyrrole_Mease_sub2"/>
</dbReference>
<dbReference type="GO" id="GO:0032259">
    <property type="term" value="P:methylation"/>
    <property type="evidence" value="ECO:0007669"/>
    <property type="project" value="UniProtKB-KW"/>
</dbReference>
<dbReference type="InterPro" id="IPR014777">
    <property type="entry name" value="4pyrrole_Mease_sub1"/>
</dbReference>
<dbReference type="InterPro" id="IPR035996">
    <property type="entry name" value="4pyrrol_Methylase_sf"/>
</dbReference>
<reference evidence="9" key="1">
    <citation type="submission" date="2021-10" db="EMBL/GenBank/DDBJ databases">
        <title>Anaerobic single-cell dispensing facilitates the cultivation of human gut bacteria.</title>
        <authorList>
            <person name="Afrizal A."/>
        </authorList>
    </citation>
    <scope>NUCLEOTIDE SEQUENCE</scope>
    <source>
        <strain evidence="9">CLA-AA-H204</strain>
    </source>
</reference>
<dbReference type="EMBL" id="JAJEQW010000002">
    <property type="protein sequence ID" value="MCC2241289.1"/>
    <property type="molecule type" value="Genomic_DNA"/>
</dbReference>
<evidence type="ECO:0000313" key="10">
    <source>
        <dbReference type="Proteomes" id="UP001198893"/>
    </source>
</evidence>
<gene>
    <name evidence="9" type="primary">cobI</name>
    <name evidence="9" type="ORF">LKD47_03075</name>
</gene>
<dbReference type="InterPro" id="IPR007212">
    <property type="entry name" value="Zf-like"/>
</dbReference>
<sequence>MQKEKAQGGILYGIGVGPGEPELLTHKAVQVIECCDIIVVPSESIEECNAFQIVEKLVPDIRKHQLVAWNFPMTRDEKKLEEAHDKICENIEAYLAKGEKVAFLTLGDPAIYSTYTYLSQKIEEHGGHTEMVSGVPSFCAVAARLGISLGEKEEQIHIIPGSYEIEESRQFSGTRIYMKSGRKLKQLKEMLQKESTIRPLEVYSVSDCGKEEEKVFSGVDNIPENSGYFTIVIVKTKDEPVHNSSRFFENRACAYYPCHRDIEQINCMFCYCPMYEMEHCPGTPEYKETNGRKLKICTNCTYPHQAEHYDAIMKVLTHRLKG</sequence>
<evidence type="ECO:0000256" key="2">
    <source>
        <dbReference type="ARBA" id="ARBA00005879"/>
    </source>
</evidence>
<dbReference type="Gene3D" id="3.30.950.10">
    <property type="entry name" value="Methyltransferase, Cobalt-precorrin-4 Transmethylase, Domain 2"/>
    <property type="match status" value="1"/>
</dbReference>
<dbReference type="CDD" id="cd11645">
    <property type="entry name" value="Precorrin_2_C20_MT"/>
    <property type="match status" value="1"/>
</dbReference>
<evidence type="ECO:0000256" key="1">
    <source>
        <dbReference type="ARBA" id="ARBA00004953"/>
    </source>
</evidence>
<keyword evidence="5 9" id="KW-0808">Transferase</keyword>
<dbReference type="RefSeq" id="WP_227709653.1">
    <property type="nucleotide sequence ID" value="NZ_JAJEQW010000002.1"/>
</dbReference>
<comment type="similarity">
    <text evidence="2">Belongs to the precorrin methyltransferase family.</text>
</comment>
<dbReference type="Pfam" id="PF04071">
    <property type="entry name" value="zf-like"/>
    <property type="match status" value="1"/>
</dbReference>
<dbReference type="Proteomes" id="UP001198893">
    <property type="component" value="Unassembled WGS sequence"/>
</dbReference>
<protein>
    <submittedName>
        <fullName evidence="9">Precorrin-2 C(20)-methyltransferase</fullName>
        <ecNumber evidence="9">2.1.1.130</ecNumber>
    </submittedName>
</protein>
<name>A0AAW4W9K7_9FIRM</name>
<dbReference type="Gene3D" id="3.40.1010.10">
    <property type="entry name" value="Cobalt-precorrin-4 Transmethylase, Domain 1"/>
    <property type="match status" value="1"/>
</dbReference>
<dbReference type="SUPFAM" id="SSF53790">
    <property type="entry name" value="Tetrapyrrole methylase"/>
    <property type="match status" value="1"/>
</dbReference>
<comment type="caution">
    <text evidence="9">The sequence shown here is derived from an EMBL/GenBank/DDBJ whole genome shotgun (WGS) entry which is preliminary data.</text>
</comment>
<evidence type="ECO:0000256" key="6">
    <source>
        <dbReference type="ARBA" id="ARBA00022691"/>
    </source>
</evidence>
<organism evidence="9 10">
    <name type="scientific">Roseburia amylophila</name>
    <dbReference type="NCBI Taxonomy" id="2981794"/>
    <lineage>
        <taxon>Bacteria</taxon>
        <taxon>Bacillati</taxon>
        <taxon>Bacillota</taxon>
        <taxon>Clostridia</taxon>
        <taxon>Lachnospirales</taxon>
        <taxon>Lachnospiraceae</taxon>
        <taxon>Roseburia</taxon>
    </lineage>
</organism>